<evidence type="ECO:0000256" key="1">
    <source>
        <dbReference type="ARBA" id="ARBA00022737"/>
    </source>
</evidence>
<evidence type="ECO:0000256" key="3">
    <source>
        <dbReference type="PROSITE-ProRule" id="PRU00339"/>
    </source>
</evidence>
<protein>
    <recommendedName>
        <fullName evidence="6">Tetratricopeptide repeat protein</fullName>
    </recommendedName>
</protein>
<dbReference type="Pfam" id="PF13424">
    <property type="entry name" value="TPR_12"/>
    <property type="match status" value="1"/>
</dbReference>
<dbReference type="AlphaFoldDB" id="A0A8S3F6Q0"/>
<feature type="repeat" description="TPR" evidence="3">
    <location>
        <begin position="79"/>
        <end position="112"/>
    </location>
</feature>
<dbReference type="Pfam" id="PF13176">
    <property type="entry name" value="TPR_7"/>
    <property type="match status" value="1"/>
</dbReference>
<reference evidence="4" key="1">
    <citation type="submission" date="2021-02" db="EMBL/GenBank/DDBJ databases">
        <authorList>
            <person name="Nowell W R."/>
        </authorList>
    </citation>
    <scope>NUCLEOTIDE SEQUENCE</scope>
</reference>
<sequence>MSTAYVGMSKYSEALECARKAEEQLQKRSDPDPTSLGRYKRQIGLVLQKQGNNVEAIRYYEEGLALAYTDTDNEEESLSIAYFNQGDAYMKTNKFTEALSSYQKTLEIELRTLPDDDPTIATTYVKMSEANLKLSKYSHALKYAHAAVTQLRLQSNPDPTKLSQYLCQVGHVLYKQGKP</sequence>
<name>A0A8S3F6Q0_9BILA</name>
<dbReference type="SMART" id="SM00028">
    <property type="entry name" value="TPR"/>
    <property type="match status" value="2"/>
</dbReference>
<organism evidence="4 5">
    <name type="scientific">Rotaria magnacalcarata</name>
    <dbReference type="NCBI Taxonomy" id="392030"/>
    <lineage>
        <taxon>Eukaryota</taxon>
        <taxon>Metazoa</taxon>
        <taxon>Spiralia</taxon>
        <taxon>Gnathifera</taxon>
        <taxon>Rotifera</taxon>
        <taxon>Eurotatoria</taxon>
        <taxon>Bdelloidea</taxon>
        <taxon>Philodinida</taxon>
        <taxon>Philodinidae</taxon>
        <taxon>Rotaria</taxon>
    </lineage>
</organism>
<dbReference type="PANTHER" id="PTHR45641:SF1">
    <property type="entry name" value="AAA+ ATPASE DOMAIN-CONTAINING PROTEIN"/>
    <property type="match status" value="1"/>
</dbReference>
<keyword evidence="1" id="KW-0677">Repeat</keyword>
<dbReference type="Gene3D" id="1.25.40.10">
    <property type="entry name" value="Tetratricopeptide repeat domain"/>
    <property type="match status" value="1"/>
</dbReference>
<accession>A0A8S3F6Q0</accession>
<dbReference type="PROSITE" id="PS50293">
    <property type="entry name" value="TPR_REGION"/>
    <property type="match status" value="1"/>
</dbReference>
<evidence type="ECO:0000313" key="4">
    <source>
        <dbReference type="EMBL" id="CAF5102542.1"/>
    </source>
</evidence>
<dbReference type="Proteomes" id="UP000681967">
    <property type="component" value="Unassembled WGS sequence"/>
</dbReference>
<gene>
    <name evidence="4" type="ORF">BYL167_LOCUS64556</name>
</gene>
<dbReference type="InterPro" id="IPR019734">
    <property type="entry name" value="TPR_rpt"/>
</dbReference>
<feature type="non-terminal residue" evidence="4">
    <location>
        <position position="179"/>
    </location>
</feature>
<proteinExistence type="predicted"/>
<dbReference type="InterPro" id="IPR011990">
    <property type="entry name" value="TPR-like_helical_dom_sf"/>
</dbReference>
<dbReference type="PANTHER" id="PTHR45641">
    <property type="entry name" value="TETRATRICOPEPTIDE REPEAT PROTEIN (AFU_ORTHOLOGUE AFUA_6G03870)"/>
    <property type="match status" value="1"/>
</dbReference>
<evidence type="ECO:0000313" key="5">
    <source>
        <dbReference type="Proteomes" id="UP000681967"/>
    </source>
</evidence>
<dbReference type="EMBL" id="CAJOBH010239103">
    <property type="protein sequence ID" value="CAF5102542.1"/>
    <property type="molecule type" value="Genomic_DNA"/>
</dbReference>
<dbReference type="PROSITE" id="PS50005">
    <property type="entry name" value="TPR"/>
    <property type="match status" value="1"/>
</dbReference>
<comment type="caution">
    <text evidence="4">The sequence shown here is derived from an EMBL/GenBank/DDBJ whole genome shotgun (WGS) entry which is preliminary data.</text>
</comment>
<evidence type="ECO:0008006" key="6">
    <source>
        <dbReference type="Google" id="ProtNLM"/>
    </source>
</evidence>
<evidence type="ECO:0000256" key="2">
    <source>
        <dbReference type="ARBA" id="ARBA00022803"/>
    </source>
</evidence>
<keyword evidence="2 3" id="KW-0802">TPR repeat</keyword>
<dbReference type="SUPFAM" id="SSF48452">
    <property type="entry name" value="TPR-like"/>
    <property type="match status" value="1"/>
</dbReference>